<protein>
    <submittedName>
        <fullName evidence="1">Uncharacterized protein</fullName>
    </submittedName>
</protein>
<organism evidence="1">
    <name type="scientific">marine metagenome</name>
    <dbReference type="NCBI Taxonomy" id="408172"/>
    <lineage>
        <taxon>unclassified sequences</taxon>
        <taxon>metagenomes</taxon>
        <taxon>ecological metagenomes</taxon>
    </lineage>
</organism>
<accession>A0A382F3Q2</accession>
<reference evidence="1" key="1">
    <citation type="submission" date="2018-05" db="EMBL/GenBank/DDBJ databases">
        <authorList>
            <person name="Lanie J.A."/>
            <person name="Ng W.-L."/>
            <person name="Kazmierczak K.M."/>
            <person name="Andrzejewski T.M."/>
            <person name="Davidsen T.M."/>
            <person name="Wayne K.J."/>
            <person name="Tettelin H."/>
            <person name="Glass J.I."/>
            <person name="Rusch D."/>
            <person name="Podicherti R."/>
            <person name="Tsui H.-C.T."/>
            <person name="Winkler M.E."/>
        </authorList>
    </citation>
    <scope>NUCLEOTIDE SEQUENCE</scope>
</reference>
<name>A0A382F3Q2_9ZZZZ</name>
<dbReference type="AlphaFoldDB" id="A0A382F3Q2"/>
<sequence>MTTRIYVWGVIPDISNRTSSRLANHESKREGIKKQCEIENFSKY</sequence>
<evidence type="ECO:0000313" key="1">
    <source>
        <dbReference type="EMBL" id="SVB57646.1"/>
    </source>
</evidence>
<dbReference type="EMBL" id="UINC01047853">
    <property type="protein sequence ID" value="SVB57646.1"/>
    <property type="molecule type" value="Genomic_DNA"/>
</dbReference>
<gene>
    <name evidence="1" type="ORF">METZ01_LOCUS210500</name>
</gene>
<proteinExistence type="predicted"/>